<keyword evidence="5 6" id="KW-0472">Membrane</keyword>
<dbReference type="AlphaFoldDB" id="A0AAV5V939"/>
<dbReference type="Proteomes" id="UP001432322">
    <property type="component" value="Unassembled WGS sequence"/>
</dbReference>
<name>A0AAV5V939_9BILA</name>
<keyword evidence="4 6" id="KW-1133">Transmembrane helix</keyword>
<keyword evidence="7" id="KW-0732">Signal</keyword>
<dbReference type="InterPro" id="IPR008853">
    <property type="entry name" value="TMEM9/TMEM9B"/>
</dbReference>
<accession>A0AAV5V939</accession>
<evidence type="ECO:0000256" key="2">
    <source>
        <dbReference type="ARBA" id="ARBA00007264"/>
    </source>
</evidence>
<feature type="signal peptide" evidence="7">
    <location>
        <begin position="1"/>
        <end position="18"/>
    </location>
</feature>
<feature type="chain" id="PRO_5043966558" description="Transmembrane protein" evidence="7">
    <location>
        <begin position="19"/>
        <end position="159"/>
    </location>
</feature>
<proteinExistence type="inferred from homology"/>
<evidence type="ECO:0000313" key="9">
    <source>
        <dbReference type="Proteomes" id="UP001432322"/>
    </source>
</evidence>
<comment type="subcellular location">
    <subcellularLocation>
        <location evidence="1">Membrane</location>
    </subcellularLocation>
</comment>
<keyword evidence="3 6" id="KW-0812">Transmembrane</keyword>
<sequence>MQRLVLVGLFCFMATVRADTNFEDIRCRCVCPSTEYFIGENRTDSGESHRRFYTMTNMNPTKCNPHTVVAKEVTSVIDDAHLDAFLANCECRHESRNMVLIKVVVIFVMCLLALLVAYMTFLVFIDPLLRARGFGTSSGGFNYRHQSNEIEANIFAANQ</sequence>
<evidence type="ECO:0008006" key="10">
    <source>
        <dbReference type="Google" id="ProtNLM"/>
    </source>
</evidence>
<dbReference type="Pfam" id="PF05434">
    <property type="entry name" value="Tmemb_9"/>
    <property type="match status" value="1"/>
</dbReference>
<keyword evidence="9" id="KW-1185">Reference proteome</keyword>
<evidence type="ECO:0000256" key="5">
    <source>
        <dbReference type="ARBA" id="ARBA00023136"/>
    </source>
</evidence>
<feature type="transmembrane region" description="Helical" evidence="6">
    <location>
        <begin position="99"/>
        <end position="125"/>
    </location>
</feature>
<evidence type="ECO:0000256" key="4">
    <source>
        <dbReference type="ARBA" id="ARBA00022989"/>
    </source>
</evidence>
<protein>
    <recommendedName>
        <fullName evidence="10">Transmembrane protein</fullName>
    </recommendedName>
</protein>
<dbReference type="PANTHER" id="PTHR13064:SF6">
    <property type="entry name" value="TRANSMEMBRANE PROTEIN 9"/>
    <property type="match status" value="1"/>
</dbReference>
<organism evidence="8 9">
    <name type="scientific">Pristionchus fissidentatus</name>
    <dbReference type="NCBI Taxonomy" id="1538716"/>
    <lineage>
        <taxon>Eukaryota</taxon>
        <taxon>Metazoa</taxon>
        <taxon>Ecdysozoa</taxon>
        <taxon>Nematoda</taxon>
        <taxon>Chromadorea</taxon>
        <taxon>Rhabditida</taxon>
        <taxon>Rhabditina</taxon>
        <taxon>Diplogasteromorpha</taxon>
        <taxon>Diplogasteroidea</taxon>
        <taxon>Neodiplogasteridae</taxon>
        <taxon>Pristionchus</taxon>
    </lineage>
</organism>
<evidence type="ECO:0000256" key="3">
    <source>
        <dbReference type="ARBA" id="ARBA00022692"/>
    </source>
</evidence>
<comment type="caution">
    <text evidence="8">The sequence shown here is derived from an EMBL/GenBank/DDBJ whole genome shotgun (WGS) entry which is preliminary data.</text>
</comment>
<comment type="similarity">
    <text evidence="2">Belongs to the TMEM9 family.</text>
</comment>
<evidence type="ECO:0000256" key="1">
    <source>
        <dbReference type="ARBA" id="ARBA00004370"/>
    </source>
</evidence>
<dbReference type="EMBL" id="BTSY01000002">
    <property type="protein sequence ID" value="GMT15317.1"/>
    <property type="molecule type" value="Genomic_DNA"/>
</dbReference>
<evidence type="ECO:0000256" key="7">
    <source>
        <dbReference type="SAM" id="SignalP"/>
    </source>
</evidence>
<dbReference type="GO" id="GO:0005765">
    <property type="term" value="C:lysosomal membrane"/>
    <property type="evidence" value="ECO:0007669"/>
    <property type="project" value="InterPro"/>
</dbReference>
<evidence type="ECO:0000313" key="8">
    <source>
        <dbReference type="EMBL" id="GMT15317.1"/>
    </source>
</evidence>
<gene>
    <name evidence="8" type="ORF">PFISCL1PPCAC_6614</name>
</gene>
<dbReference type="PANTHER" id="PTHR13064">
    <property type="entry name" value="TRANSMEMBRANE PROTEIN 9 FAMILY MEMBER"/>
    <property type="match status" value="1"/>
</dbReference>
<reference evidence="8" key="1">
    <citation type="submission" date="2023-10" db="EMBL/GenBank/DDBJ databases">
        <title>Genome assembly of Pristionchus species.</title>
        <authorList>
            <person name="Yoshida K."/>
            <person name="Sommer R.J."/>
        </authorList>
    </citation>
    <scope>NUCLEOTIDE SEQUENCE</scope>
    <source>
        <strain evidence="8">RS5133</strain>
    </source>
</reference>
<evidence type="ECO:0000256" key="6">
    <source>
        <dbReference type="SAM" id="Phobius"/>
    </source>
</evidence>
<feature type="non-terminal residue" evidence="8">
    <location>
        <position position="159"/>
    </location>
</feature>